<dbReference type="EMBL" id="NCSJ02000327">
    <property type="protein sequence ID" value="RFU25514.1"/>
    <property type="molecule type" value="Genomic_DNA"/>
</dbReference>
<keyword evidence="5" id="KW-1185">Reference proteome</keyword>
<dbReference type="OrthoDB" id="3562262at2759"/>
<evidence type="ECO:0000259" key="3">
    <source>
        <dbReference type="PROSITE" id="PS50994"/>
    </source>
</evidence>
<organism evidence="4 5">
    <name type="scientific">Scytalidium lignicola</name>
    <name type="common">Hyphomycete</name>
    <dbReference type="NCBI Taxonomy" id="5539"/>
    <lineage>
        <taxon>Eukaryota</taxon>
        <taxon>Fungi</taxon>
        <taxon>Dikarya</taxon>
        <taxon>Ascomycota</taxon>
        <taxon>Pezizomycotina</taxon>
        <taxon>Leotiomycetes</taxon>
        <taxon>Leotiomycetes incertae sedis</taxon>
        <taxon>Scytalidium</taxon>
    </lineage>
</organism>
<reference evidence="4 5" key="1">
    <citation type="submission" date="2018-05" db="EMBL/GenBank/DDBJ databases">
        <title>Draft genome sequence of Scytalidium lignicola DSM 105466, a ubiquitous saprotrophic fungus.</title>
        <authorList>
            <person name="Buettner E."/>
            <person name="Gebauer A.M."/>
            <person name="Hofrichter M."/>
            <person name="Liers C."/>
            <person name="Kellner H."/>
        </authorList>
    </citation>
    <scope>NUCLEOTIDE SEQUENCE [LARGE SCALE GENOMIC DNA]</scope>
    <source>
        <strain evidence="4 5">DSM 105466</strain>
    </source>
</reference>
<feature type="region of interest" description="Disordered" evidence="2">
    <location>
        <begin position="1057"/>
        <end position="1081"/>
    </location>
</feature>
<dbReference type="InterPro" id="IPR012337">
    <property type="entry name" value="RNaseH-like_sf"/>
</dbReference>
<dbReference type="InterPro" id="IPR001584">
    <property type="entry name" value="Integrase_cat-core"/>
</dbReference>
<dbReference type="GO" id="GO:0003723">
    <property type="term" value="F:RNA binding"/>
    <property type="evidence" value="ECO:0007669"/>
    <property type="project" value="UniProtKB-KW"/>
</dbReference>
<dbReference type="InterPro" id="IPR013103">
    <property type="entry name" value="RVT_2"/>
</dbReference>
<dbReference type="Pfam" id="PF07727">
    <property type="entry name" value="RVT_2"/>
    <property type="match status" value="1"/>
</dbReference>
<evidence type="ECO:0000313" key="5">
    <source>
        <dbReference type="Proteomes" id="UP000258309"/>
    </source>
</evidence>
<dbReference type="SUPFAM" id="SSF53098">
    <property type="entry name" value="Ribonuclease H-like"/>
    <property type="match status" value="1"/>
</dbReference>
<feature type="non-terminal residue" evidence="4">
    <location>
        <position position="1612"/>
    </location>
</feature>
<feature type="domain" description="Integrase catalytic" evidence="3">
    <location>
        <begin position="824"/>
        <end position="927"/>
    </location>
</feature>
<dbReference type="InterPro" id="IPR036397">
    <property type="entry name" value="RNaseH_sf"/>
</dbReference>
<dbReference type="Gene3D" id="3.30.420.10">
    <property type="entry name" value="Ribonuclease H-like superfamily/Ribonuclease H"/>
    <property type="match status" value="1"/>
</dbReference>
<proteinExistence type="predicted"/>
<evidence type="ECO:0000256" key="1">
    <source>
        <dbReference type="ARBA" id="ARBA00022884"/>
    </source>
</evidence>
<dbReference type="GO" id="GO:0005634">
    <property type="term" value="C:nucleus"/>
    <property type="evidence" value="ECO:0007669"/>
    <property type="project" value="UniProtKB-ARBA"/>
</dbReference>
<dbReference type="STRING" id="5539.A0A3E2GWG4"/>
<sequence>MSSVEEQEGWKEKIKRWKYGIHVESASSEGLEEFLATKAYEYRSDRTSDSNLWDLFQEDFEHFTVNSFHTIPRKELQILRTCLRCGGVRVAANNKNKSIAQTLYDVLKEEEQHVWTEEDLNEAIQDLRKGPITSTVIRLRTNPTTLQPSLYVTPRPTPFYENQQPTPFVAQQSSEQPAFRTEGQPQEQYYGQPDEQVRNDPDSSLRGVNRYISEISKILTEEQKYDGTNGSFDLKLTIFKDICERVELPETSLMKAFLTMLKGLAQNHFYNNQLSKRTFGEVCTNLRNFFEGPSYHRRNLGKWNSITLASIALKNPGKTTQEHVQLLINELRELQYGLHPALRNAEFLHDKIVTACQGLPACRYAVADPPSDLGQFINKLQSSITTYEKEQEQNETFFTDRRYLSKNSASHGRRNLLNRNPGRYTVNTPTFYRRNRCFICKKEGCRSWKHSQEEQDEEKARFKAKNIGRFNTKVRDFDRRFEERFKQYIVDYEGDDSEEELETTFEALLVDDNNTEPEQDDDVLTDVFTAFTTSFGDLSVESATFTVTELANRAFVHQLTTEVPTPIVETLTPTPTEATTSVYNMASMTRYDSRQFYGIMIDTGASKYFTAGYGQFQALQRVDESIILNSATQGAATVQFGIGSTSSISSIMVTTPIGQIEFHIVQADIPFLLSITDMDHLGIYLNNLTNNLVTPQGEIPIVRRFGHPFVLWKIPLQALVVESFDQNPCFLTNVELQRLHQRFGHPSVGRLQKILDRAGHDIDKQALEYLTKYCVHCQRHGKSLGRFRFSLKDDVSFNYSIIVDIFYISGKPVLHVVDEGTRPPDQITTDARKNFVSKEFQQYANTMGITLKAVPVEAHNSIGTVERYYGLVRRAYQIIITEIHDIDKDMALQMAFKAVNDSVSPDGLVPTLLVYGAYPRMSEFDAPSPTIAQRAAAIKKAMEEIHKLRAKRQVQDALNMRNGPNVDGIHDLPLNSQVLVWREGNTGQNGSWEGPYKLVSMDGESCVLVLPRGNTTFRSTSVKPYLTPTTELNDIELPEANTEDAEEEENYEGNNSIITVLPPPTQPVQPVQPIKRGRGRPHDTTVFTQDEHQYTASRQAEISGLLEKGVFEIASVADVPEGVRIFNARFVDEIKNKGTEKAFEKSRLVVQAYNDEGKELVLTQSPTIQRVSQRIVLCIAAMESKITDLYLRDISQAYVQSTTSLNRDFYIRPPVELAQQLCLQKDSILRVIKPLYGVPEAGNHWFKTYHSHHVKELSMEQSTYDPCLLYSNNPFGLVGLQTDDTLFVGDPEFAQQEQVQLQKAKFLAKEREILTSEKSLKFNGGVIQLQDDEITLTQERQCGNLKPVSNKSTNTTSSRGIVRQNLSTKEQYVAQRARGAYIASVCQPEATFDLSVAAQAVNPDEKDVKALNKRLQWQIENAARGLRFVKLDKNTLQLLVFTDASFANNKDLSSQIGYVLALADGEGNANILHWSSIKCKRVTRSVLASELYGMAHGFDMGASIKSTIDKALKISLPLALCTDSKSLYDCLVKLGTTQEKRLMIDVMCLRQAYERREIAEVKWIQGTTNPADSMTKEKSSNALKQLVDTNKVQLEVVEWVERGGSGGSGSKV</sequence>
<feature type="non-terminal residue" evidence="4">
    <location>
        <position position="1"/>
    </location>
</feature>
<dbReference type="PROSITE" id="PS50994">
    <property type="entry name" value="INTEGRASE"/>
    <property type="match status" value="1"/>
</dbReference>
<keyword evidence="1" id="KW-0694">RNA-binding</keyword>
<accession>A0A3E2GWG4</accession>
<name>A0A3E2GWG4_SCYLI</name>
<protein>
    <recommendedName>
        <fullName evidence="3">Integrase catalytic domain-containing protein</fullName>
    </recommendedName>
</protein>
<dbReference type="OMA" id="WELENTW"/>
<dbReference type="GO" id="GO:0015074">
    <property type="term" value="P:DNA integration"/>
    <property type="evidence" value="ECO:0007669"/>
    <property type="project" value="InterPro"/>
</dbReference>
<dbReference type="Proteomes" id="UP000258309">
    <property type="component" value="Unassembled WGS sequence"/>
</dbReference>
<evidence type="ECO:0000256" key="2">
    <source>
        <dbReference type="SAM" id="MobiDB-lite"/>
    </source>
</evidence>
<gene>
    <name evidence="4" type="ORF">B7463_g10820</name>
</gene>
<evidence type="ECO:0000313" key="4">
    <source>
        <dbReference type="EMBL" id="RFU25514.1"/>
    </source>
</evidence>
<comment type="caution">
    <text evidence="4">The sequence shown here is derived from an EMBL/GenBank/DDBJ whole genome shotgun (WGS) entry which is preliminary data.</text>
</comment>